<evidence type="ECO:0000313" key="3">
    <source>
        <dbReference type="Proteomes" id="UP000789831"/>
    </source>
</evidence>
<proteinExistence type="predicted"/>
<dbReference type="SUPFAM" id="SSF47954">
    <property type="entry name" value="Cyclin-like"/>
    <property type="match status" value="1"/>
</dbReference>
<keyword evidence="3" id="KW-1185">Reference proteome</keyword>
<comment type="caution">
    <text evidence="2">The sequence shown here is derived from an EMBL/GenBank/DDBJ whole genome shotgun (WGS) entry which is preliminary data.</text>
</comment>
<organism evidence="2 3">
    <name type="scientific">Ambispora gerdemannii</name>
    <dbReference type="NCBI Taxonomy" id="144530"/>
    <lineage>
        <taxon>Eukaryota</taxon>
        <taxon>Fungi</taxon>
        <taxon>Fungi incertae sedis</taxon>
        <taxon>Mucoromycota</taxon>
        <taxon>Glomeromycotina</taxon>
        <taxon>Glomeromycetes</taxon>
        <taxon>Archaeosporales</taxon>
        <taxon>Ambisporaceae</taxon>
        <taxon>Ambispora</taxon>
    </lineage>
</organism>
<gene>
    <name evidence="2" type="ORF">AGERDE_LOCUS8865</name>
</gene>
<dbReference type="CDD" id="cd20557">
    <property type="entry name" value="CYCLIN_ScPCL1-like"/>
    <property type="match status" value="1"/>
</dbReference>
<dbReference type="OrthoDB" id="244495at2759"/>
<name>A0A9N9CAA0_9GLOM</name>
<dbReference type="EMBL" id="CAJVPL010002018">
    <property type="protein sequence ID" value="CAG8596287.1"/>
    <property type="molecule type" value="Genomic_DNA"/>
</dbReference>
<accession>A0A9N9CAA0</accession>
<feature type="region of interest" description="Disordered" evidence="1">
    <location>
        <begin position="178"/>
        <end position="197"/>
    </location>
</feature>
<dbReference type="Gene3D" id="1.10.472.10">
    <property type="entry name" value="Cyclin-like"/>
    <property type="match status" value="1"/>
</dbReference>
<sequence length="230" mass="26650">MISGMSEVDELDVKMKLTSIRRSQLAGFFLDVVELVWGELDTSEKNKLLKFLKKLFYTANFKEVIVLLAICYILKLNLNCDGGDLRSIFLNCELFIISALLISYKYLEDEPFVNKVCKSLTYSSLQTIMKTEWLFMEKLDYKIHMTKEEFDKFVMYFKNKFNFPAQMKENPIVVCRPPTPSVKNRRSQQPKGSNNSFFAMDPSRFLLGVAKFQNKGSNDSFLLLNRADSS</sequence>
<reference evidence="2" key="1">
    <citation type="submission" date="2021-06" db="EMBL/GenBank/DDBJ databases">
        <authorList>
            <person name="Kallberg Y."/>
            <person name="Tangrot J."/>
            <person name="Rosling A."/>
        </authorList>
    </citation>
    <scope>NUCLEOTIDE SEQUENCE</scope>
    <source>
        <strain evidence="2">MT106</strain>
    </source>
</reference>
<dbReference type="InterPro" id="IPR036915">
    <property type="entry name" value="Cyclin-like_sf"/>
</dbReference>
<evidence type="ECO:0000256" key="1">
    <source>
        <dbReference type="SAM" id="MobiDB-lite"/>
    </source>
</evidence>
<protein>
    <submittedName>
        <fullName evidence="2">10614_t:CDS:1</fullName>
    </submittedName>
</protein>
<dbReference type="AlphaFoldDB" id="A0A9N9CAA0"/>
<evidence type="ECO:0000313" key="2">
    <source>
        <dbReference type="EMBL" id="CAG8596287.1"/>
    </source>
</evidence>
<dbReference type="Proteomes" id="UP000789831">
    <property type="component" value="Unassembled WGS sequence"/>
</dbReference>